<evidence type="ECO:0000256" key="1">
    <source>
        <dbReference type="ARBA" id="ARBA00004163"/>
    </source>
</evidence>
<keyword evidence="5" id="KW-0813">Transport</keyword>
<reference evidence="12" key="1">
    <citation type="submission" date="2025-08" db="UniProtKB">
        <authorList>
            <consortium name="RefSeq"/>
        </authorList>
    </citation>
    <scope>IDENTIFICATION</scope>
    <source>
        <tissue evidence="12">Spleen</tissue>
    </source>
</reference>
<dbReference type="CDD" id="cd14824">
    <property type="entry name" value="Longin"/>
    <property type="match status" value="1"/>
</dbReference>
<dbReference type="PANTHER" id="PTHR45837">
    <property type="entry name" value="VESICLE-TRAFFICKING PROTEIN SEC22B"/>
    <property type="match status" value="1"/>
</dbReference>
<dbReference type="SUPFAM" id="SSF58038">
    <property type="entry name" value="SNARE fusion complex"/>
    <property type="match status" value="1"/>
</dbReference>
<evidence type="ECO:0000256" key="9">
    <source>
        <dbReference type="ARBA" id="ARBA00024188"/>
    </source>
</evidence>
<dbReference type="PROSITE" id="PS50859">
    <property type="entry name" value="LONGIN"/>
    <property type="match status" value="1"/>
</dbReference>
<sequence length="140" mass="16099">MYLGSRTFHYITKQDVCYLAFYEAAFPKKLAFAYLDLHSEFDEQPEKKAPTLSRPYSCIGFDTYIQKTKKLCVGTHALRNLGSINTELHHMQRIIVANIEEVLQSALDSKANNLSNRAKKYLHDAKYLNMHSTYVKLASC</sequence>
<keyword evidence="11" id="KW-1185">Reference proteome</keyword>
<dbReference type="OrthoDB" id="1719357at2759"/>
<keyword evidence="7" id="KW-0472">Membrane</keyword>
<comment type="similarity">
    <text evidence="4">Belongs to the synaptobrevin family.</text>
</comment>
<accession>A0A9B0U555</accession>
<evidence type="ECO:0000256" key="6">
    <source>
        <dbReference type="ARBA" id="ARBA00023054"/>
    </source>
</evidence>
<dbReference type="Pfam" id="PF13774">
    <property type="entry name" value="Longin"/>
    <property type="match status" value="1"/>
</dbReference>
<evidence type="ECO:0000256" key="8">
    <source>
        <dbReference type="ARBA" id="ARBA00024173"/>
    </source>
</evidence>
<protein>
    <submittedName>
        <fullName evidence="12">Vesicle-trafficking protein SEC22b-like</fullName>
    </submittedName>
</protein>
<evidence type="ECO:0000256" key="2">
    <source>
        <dbReference type="ARBA" id="ARBA00004198"/>
    </source>
</evidence>
<dbReference type="InterPro" id="IPR010908">
    <property type="entry name" value="Longin_dom"/>
</dbReference>
<evidence type="ECO:0000259" key="10">
    <source>
        <dbReference type="PROSITE" id="PS50859"/>
    </source>
</evidence>
<feature type="domain" description="Longin" evidence="10">
    <location>
        <begin position="1"/>
        <end position="36"/>
    </location>
</feature>
<dbReference type="GO" id="GO:0005789">
    <property type="term" value="C:endoplasmic reticulum membrane"/>
    <property type="evidence" value="ECO:0007669"/>
    <property type="project" value="UniProtKB-SubCell"/>
</dbReference>
<comment type="function">
    <text evidence="8">SNARE involved in targeting and fusion of ER-derived transport vesicles with the Golgi complex as well as Golgi-derived retrograde transport vesicles with the ER.</text>
</comment>
<dbReference type="Proteomes" id="UP000504623">
    <property type="component" value="Unplaced"/>
</dbReference>
<dbReference type="AlphaFoldDB" id="A0A9B0U555"/>
<evidence type="ECO:0000313" key="11">
    <source>
        <dbReference type="Proteomes" id="UP000504623"/>
    </source>
</evidence>
<dbReference type="InterPro" id="IPR044565">
    <property type="entry name" value="Sec22"/>
</dbReference>
<evidence type="ECO:0000256" key="5">
    <source>
        <dbReference type="ARBA" id="ARBA00022927"/>
    </source>
</evidence>
<dbReference type="GO" id="GO:0005484">
    <property type="term" value="F:SNAP receptor activity"/>
    <property type="evidence" value="ECO:0007669"/>
    <property type="project" value="InterPro"/>
</dbReference>
<proteinExistence type="inferred from homology"/>
<keyword evidence="6" id="KW-0175">Coiled coil</keyword>
<dbReference type="GO" id="GO:0042470">
    <property type="term" value="C:melanosome"/>
    <property type="evidence" value="ECO:0007669"/>
    <property type="project" value="UniProtKB-SubCell"/>
</dbReference>
<organism evidence="11 12">
    <name type="scientific">Chrysochloris asiatica</name>
    <name type="common">Cape golden mole</name>
    <dbReference type="NCBI Taxonomy" id="185453"/>
    <lineage>
        <taxon>Eukaryota</taxon>
        <taxon>Metazoa</taxon>
        <taxon>Chordata</taxon>
        <taxon>Craniata</taxon>
        <taxon>Vertebrata</taxon>
        <taxon>Euteleostomi</taxon>
        <taxon>Mammalia</taxon>
        <taxon>Eutheria</taxon>
        <taxon>Afrotheria</taxon>
        <taxon>Chrysochloridae</taxon>
        <taxon>Chrysochlorinae</taxon>
        <taxon>Chrysochloris</taxon>
    </lineage>
</organism>
<dbReference type="GO" id="GO:0015031">
    <property type="term" value="P:protein transport"/>
    <property type="evidence" value="ECO:0007669"/>
    <property type="project" value="UniProtKB-KW"/>
</dbReference>
<evidence type="ECO:0000313" key="12">
    <source>
        <dbReference type="RefSeq" id="XP_006872554.1"/>
    </source>
</evidence>
<name>A0A9B0U555_CHRAS</name>
<dbReference type="GO" id="GO:0006890">
    <property type="term" value="P:retrograde vesicle-mediated transport, Golgi to endoplasmic reticulum"/>
    <property type="evidence" value="ECO:0007669"/>
    <property type="project" value="InterPro"/>
</dbReference>
<gene>
    <name evidence="12" type="primary">LOC102840387</name>
</gene>
<dbReference type="GO" id="GO:0006888">
    <property type="term" value="P:endoplasmic reticulum to Golgi vesicle-mediated transport"/>
    <property type="evidence" value="ECO:0007669"/>
    <property type="project" value="InterPro"/>
</dbReference>
<keyword evidence="5" id="KW-0653">Protein transport</keyword>
<dbReference type="Gene3D" id="3.30.450.50">
    <property type="entry name" value="Longin domain"/>
    <property type="match status" value="1"/>
</dbReference>
<dbReference type="GeneID" id="102840387"/>
<evidence type="ECO:0000256" key="3">
    <source>
        <dbReference type="ARBA" id="ARBA00004223"/>
    </source>
</evidence>
<dbReference type="SUPFAM" id="SSF64356">
    <property type="entry name" value="SNARE-like"/>
    <property type="match status" value="1"/>
</dbReference>
<evidence type="ECO:0000256" key="4">
    <source>
        <dbReference type="ARBA" id="ARBA00008025"/>
    </source>
</evidence>
<evidence type="ECO:0000256" key="7">
    <source>
        <dbReference type="ARBA" id="ARBA00023136"/>
    </source>
</evidence>
<dbReference type="GO" id="GO:0005794">
    <property type="term" value="C:Golgi apparatus"/>
    <property type="evidence" value="ECO:0007669"/>
    <property type="project" value="UniProtKB-SubCell"/>
</dbReference>
<dbReference type="InterPro" id="IPR011012">
    <property type="entry name" value="Longin-like_dom_sf"/>
</dbReference>
<dbReference type="RefSeq" id="XP_006872554.1">
    <property type="nucleotide sequence ID" value="XM_006872492.1"/>
</dbReference>
<comment type="subcellular location">
    <subcellularLocation>
        <location evidence="1">Endoplasmic reticulum membrane</location>
        <topology evidence="1">Single-pass type IV membrane protein</topology>
    </subcellularLocation>
    <subcellularLocation>
        <location evidence="9">Golgi apparatus</location>
        <location evidence="9">cis-Golgi network membrane</location>
    </subcellularLocation>
    <subcellularLocation>
        <location evidence="2">Golgi apparatus</location>
        <location evidence="2">trans-Golgi network membrane</location>
    </subcellularLocation>
    <subcellularLocation>
        <location evidence="3">Melanosome</location>
    </subcellularLocation>
</comment>